<evidence type="ECO:0000256" key="2">
    <source>
        <dbReference type="ARBA" id="ARBA00022475"/>
    </source>
</evidence>
<feature type="transmembrane region" description="Helical" evidence="7">
    <location>
        <begin position="25"/>
        <end position="46"/>
    </location>
</feature>
<dbReference type="EMBL" id="JBBVGT010000002">
    <property type="protein sequence ID" value="MFB5945155.1"/>
    <property type="molecule type" value="Genomic_DNA"/>
</dbReference>
<dbReference type="PANTHER" id="PTHR30572">
    <property type="entry name" value="MEMBRANE COMPONENT OF TRANSPORTER-RELATED"/>
    <property type="match status" value="1"/>
</dbReference>
<evidence type="ECO:0000256" key="1">
    <source>
        <dbReference type="ARBA" id="ARBA00004651"/>
    </source>
</evidence>
<reference evidence="10 11" key="1">
    <citation type="submission" date="2024-04" db="EMBL/GenBank/DDBJ databases">
        <title>Albibacterium profundi sp. nov., isolated from sediment of the Challenger Deep of Mariana Trench.</title>
        <authorList>
            <person name="Wang Y."/>
        </authorList>
    </citation>
    <scope>NUCLEOTIDE SEQUENCE [LARGE SCALE GENOMIC DNA]</scope>
    <source>
        <strain evidence="10 11">RHL897</strain>
    </source>
</reference>
<feature type="domain" description="MacB-like periplasmic core" evidence="9">
    <location>
        <begin position="26"/>
        <end position="249"/>
    </location>
</feature>
<evidence type="ECO:0000256" key="3">
    <source>
        <dbReference type="ARBA" id="ARBA00022692"/>
    </source>
</evidence>
<accession>A0ABV5CEV3</accession>
<comment type="similarity">
    <text evidence="6">Belongs to the ABC-4 integral membrane protein family.</text>
</comment>
<feature type="transmembrane region" description="Helical" evidence="7">
    <location>
        <begin position="344"/>
        <end position="372"/>
    </location>
</feature>
<evidence type="ECO:0000256" key="5">
    <source>
        <dbReference type="ARBA" id="ARBA00023136"/>
    </source>
</evidence>
<protein>
    <submittedName>
        <fullName evidence="10">ABC transporter permease</fullName>
    </submittedName>
</protein>
<feature type="domain" description="ABC3 transporter permease C-terminal" evidence="8">
    <location>
        <begin position="294"/>
        <end position="408"/>
    </location>
</feature>
<keyword evidence="11" id="KW-1185">Reference proteome</keyword>
<evidence type="ECO:0000256" key="4">
    <source>
        <dbReference type="ARBA" id="ARBA00022989"/>
    </source>
</evidence>
<keyword evidence="5 7" id="KW-0472">Membrane</keyword>
<evidence type="ECO:0000313" key="11">
    <source>
        <dbReference type="Proteomes" id="UP001580928"/>
    </source>
</evidence>
<dbReference type="InterPro" id="IPR050250">
    <property type="entry name" value="Macrolide_Exporter_MacB"/>
</dbReference>
<dbReference type="InterPro" id="IPR003838">
    <property type="entry name" value="ABC3_permease_C"/>
</dbReference>
<gene>
    <name evidence="10" type="ORF">WKR92_04845</name>
</gene>
<evidence type="ECO:0000313" key="10">
    <source>
        <dbReference type="EMBL" id="MFB5945155.1"/>
    </source>
</evidence>
<name>A0ABV5CEV3_9SPHI</name>
<sequence>MAVKMSLRETVKISLQSIGSNRLRAFLTALIIAIGITALVGILTSIDAIEKSMTESFSAMGSSAFNIQNRGLNIRIGGQGERPKTYPNITYDEAVAFRDEFTFPAKVSVKVWVTGGSTVKYGSEKTNPNVSVQGGDAHFLETGGYKLGLGRNFTSRELELGTNVVIIGSKIKSSLFKNNEDPLNKIITIGNMRFTIIGVLEDKGSSAGMGGDNTTIIPLVRARAIMPATRPSYTITVMLDRPEMMDAGIGEATALFRNIRGVEVKQENNFEITKSDAIVQTLMSNLAYITMGAIVIGLITLVGASIGLMNIMLVSVSERTREIGLRKAVGANPQLIRRQFLTEAIVICIMGGIAGIALGLIIGNGVALILGASFLIPWLWMVVGIAVCVIVGVISGFYPASKASKLDPVEALRYE</sequence>
<dbReference type="InterPro" id="IPR025857">
    <property type="entry name" value="MacB_PCD"/>
</dbReference>
<feature type="transmembrane region" description="Helical" evidence="7">
    <location>
        <begin position="286"/>
        <end position="316"/>
    </location>
</feature>
<feature type="transmembrane region" description="Helical" evidence="7">
    <location>
        <begin position="378"/>
        <end position="398"/>
    </location>
</feature>
<evidence type="ECO:0000256" key="7">
    <source>
        <dbReference type="SAM" id="Phobius"/>
    </source>
</evidence>
<dbReference type="RefSeq" id="WP_375556699.1">
    <property type="nucleotide sequence ID" value="NZ_JBBVGT010000002.1"/>
</dbReference>
<evidence type="ECO:0000259" key="8">
    <source>
        <dbReference type="Pfam" id="PF02687"/>
    </source>
</evidence>
<dbReference type="PANTHER" id="PTHR30572:SF4">
    <property type="entry name" value="ABC TRANSPORTER PERMEASE YTRF"/>
    <property type="match status" value="1"/>
</dbReference>
<organism evidence="10 11">
    <name type="scientific">Albibacterium profundi</name>
    <dbReference type="NCBI Taxonomy" id="3134906"/>
    <lineage>
        <taxon>Bacteria</taxon>
        <taxon>Pseudomonadati</taxon>
        <taxon>Bacteroidota</taxon>
        <taxon>Sphingobacteriia</taxon>
        <taxon>Sphingobacteriales</taxon>
        <taxon>Sphingobacteriaceae</taxon>
        <taxon>Albibacterium</taxon>
    </lineage>
</organism>
<comment type="caution">
    <text evidence="10">The sequence shown here is derived from an EMBL/GenBank/DDBJ whole genome shotgun (WGS) entry which is preliminary data.</text>
</comment>
<evidence type="ECO:0000256" key="6">
    <source>
        <dbReference type="ARBA" id="ARBA00038076"/>
    </source>
</evidence>
<dbReference type="Pfam" id="PF02687">
    <property type="entry name" value="FtsX"/>
    <property type="match status" value="1"/>
</dbReference>
<proteinExistence type="inferred from homology"/>
<keyword evidence="3 7" id="KW-0812">Transmembrane</keyword>
<evidence type="ECO:0000259" key="9">
    <source>
        <dbReference type="Pfam" id="PF12704"/>
    </source>
</evidence>
<comment type="subcellular location">
    <subcellularLocation>
        <location evidence="1">Cell membrane</location>
        <topology evidence="1">Multi-pass membrane protein</topology>
    </subcellularLocation>
</comment>
<keyword evidence="4 7" id="KW-1133">Transmembrane helix</keyword>
<dbReference type="Proteomes" id="UP001580928">
    <property type="component" value="Unassembled WGS sequence"/>
</dbReference>
<keyword evidence="2" id="KW-1003">Cell membrane</keyword>
<dbReference type="Pfam" id="PF12704">
    <property type="entry name" value="MacB_PCD"/>
    <property type="match status" value="1"/>
</dbReference>